<evidence type="ECO:0000313" key="4">
    <source>
        <dbReference type="Proteomes" id="UP000799771"/>
    </source>
</evidence>
<protein>
    <recommendedName>
        <fullName evidence="2">BZIP domain-containing protein</fullName>
    </recommendedName>
</protein>
<dbReference type="InterPro" id="IPR004827">
    <property type="entry name" value="bZIP"/>
</dbReference>
<dbReference type="RefSeq" id="XP_033528365.1">
    <property type="nucleotide sequence ID" value="XM_033666422.1"/>
</dbReference>
<reference evidence="3" key="1">
    <citation type="journal article" date="2020" name="Stud. Mycol.">
        <title>101 Dothideomycetes genomes: a test case for predicting lifestyles and emergence of pathogens.</title>
        <authorList>
            <person name="Haridas S."/>
            <person name="Albert R."/>
            <person name="Binder M."/>
            <person name="Bloem J."/>
            <person name="Labutti K."/>
            <person name="Salamov A."/>
            <person name="Andreopoulos B."/>
            <person name="Baker S."/>
            <person name="Barry K."/>
            <person name="Bills G."/>
            <person name="Bluhm B."/>
            <person name="Cannon C."/>
            <person name="Castanera R."/>
            <person name="Culley D."/>
            <person name="Daum C."/>
            <person name="Ezra D."/>
            <person name="Gonzalez J."/>
            <person name="Henrissat B."/>
            <person name="Kuo A."/>
            <person name="Liang C."/>
            <person name="Lipzen A."/>
            <person name="Lutzoni F."/>
            <person name="Magnuson J."/>
            <person name="Mondo S."/>
            <person name="Nolan M."/>
            <person name="Ohm R."/>
            <person name="Pangilinan J."/>
            <person name="Park H.-J."/>
            <person name="Ramirez L."/>
            <person name="Alfaro M."/>
            <person name="Sun H."/>
            <person name="Tritt A."/>
            <person name="Yoshinaga Y."/>
            <person name="Zwiers L.-H."/>
            <person name="Turgeon B."/>
            <person name="Goodwin S."/>
            <person name="Spatafora J."/>
            <person name="Crous P."/>
            <person name="Grigoriev I."/>
        </authorList>
    </citation>
    <scope>NUCLEOTIDE SEQUENCE</scope>
    <source>
        <strain evidence="3">CBS 119687</strain>
    </source>
</reference>
<dbReference type="OrthoDB" id="5387389at2759"/>
<feature type="region of interest" description="Disordered" evidence="1">
    <location>
        <begin position="118"/>
        <end position="139"/>
    </location>
</feature>
<dbReference type="GeneID" id="54406854"/>
<organism evidence="3 4">
    <name type="scientific">Dothidotthia symphoricarpi CBS 119687</name>
    <dbReference type="NCBI Taxonomy" id="1392245"/>
    <lineage>
        <taxon>Eukaryota</taxon>
        <taxon>Fungi</taxon>
        <taxon>Dikarya</taxon>
        <taxon>Ascomycota</taxon>
        <taxon>Pezizomycotina</taxon>
        <taxon>Dothideomycetes</taxon>
        <taxon>Pleosporomycetidae</taxon>
        <taxon>Pleosporales</taxon>
        <taxon>Dothidotthiaceae</taxon>
        <taxon>Dothidotthia</taxon>
    </lineage>
</organism>
<dbReference type="PANTHER" id="PTHR39607:SF2">
    <property type="entry name" value="BZIP DOMAIN-CONTAINING PROTEIN"/>
    <property type="match status" value="1"/>
</dbReference>
<proteinExistence type="predicted"/>
<dbReference type="AlphaFoldDB" id="A0A6A6AS44"/>
<feature type="compositionally biased region" description="Polar residues" evidence="1">
    <location>
        <begin position="1"/>
        <end position="20"/>
    </location>
</feature>
<dbReference type="PANTHER" id="PTHR39607">
    <property type="entry name" value="XANTHOCILLIN BIOSYNTHESIS CLUSTER TRANSCRIPTION FACTOR XANC-RELATED"/>
    <property type="match status" value="1"/>
</dbReference>
<evidence type="ECO:0000259" key="2">
    <source>
        <dbReference type="PROSITE" id="PS00036"/>
    </source>
</evidence>
<dbReference type="Proteomes" id="UP000799771">
    <property type="component" value="Unassembled WGS sequence"/>
</dbReference>
<accession>A0A6A6AS44</accession>
<dbReference type="PROSITE" id="PS00036">
    <property type="entry name" value="BZIP_BASIC"/>
    <property type="match status" value="1"/>
</dbReference>
<gene>
    <name evidence="3" type="ORF">P153DRAFT_353194</name>
</gene>
<evidence type="ECO:0000313" key="3">
    <source>
        <dbReference type="EMBL" id="KAF2133978.1"/>
    </source>
</evidence>
<feature type="compositionally biased region" description="Polar residues" evidence="1">
    <location>
        <begin position="119"/>
        <end position="137"/>
    </location>
</feature>
<dbReference type="InterPro" id="IPR052635">
    <property type="entry name" value="Sec_Metab_Biosynth_Reg"/>
</dbReference>
<evidence type="ECO:0000256" key="1">
    <source>
        <dbReference type="SAM" id="MobiDB-lite"/>
    </source>
</evidence>
<feature type="compositionally biased region" description="Basic and acidic residues" evidence="1">
    <location>
        <begin position="58"/>
        <end position="72"/>
    </location>
</feature>
<dbReference type="EMBL" id="ML977498">
    <property type="protein sequence ID" value="KAF2133978.1"/>
    <property type="molecule type" value="Genomic_DNA"/>
</dbReference>
<name>A0A6A6AS44_9PLEO</name>
<feature type="domain" description="BZIP" evidence="2">
    <location>
        <begin position="43"/>
        <end position="58"/>
    </location>
</feature>
<sequence length="168" mass="19460">MAQNSHSDEQQTQSTRSGLSVESREAPRMRSDEWSHVRDANERRKIQNRLSQRRFRDKLKDQKQETEREVENQQRAGSSYATPDPDDIDPDQDLSGLPWGGISMKHIVKTGRTKEQYSHQKSQGNYMHASTSRTDGGSSRLGLRLPHQFAQAYPAWMYLKYSPYQYLG</sequence>
<feature type="region of interest" description="Disordered" evidence="1">
    <location>
        <begin position="1"/>
        <end position="100"/>
    </location>
</feature>
<feature type="compositionally biased region" description="Basic and acidic residues" evidence="1">
    <location>
        <begin position="22"/>
        <end position="45"/>
    </location>
</feature>
<dbReference type="GO" id="GO:0003700">
    <property type="term" value="F:DNA-binding transcription factor activity"/>
    <property type="evidence" value="ECO:0007669"/>
    <property type="project" value="InterPro"/>
</dbReference>
<dbReference type="Gene3D" id="1.20.5.170">
    <property type="match status" value="1"/>
</dbReference>
<dbReference type="CDD" id="cd14688">
    <property type="entry name" value="bZIP_YAP"/>
    <property type="match status" value="1"/>
</dbReference>
<keyword evidence="4" id="KW-1185">Reference proteome</keyword>